<dbReference type="GO" id="GO:0031418">
    <property type="term" value="F:L-ascorbic acid binding"/>
    <property type="evidence" value="ECO:0007669"/>
    <property type="project" value="InterPro"/>
</dbReference>
<protein>
    <submittedName>
        <fullName evidence="7">Putative oxogluterate/iron-dependent dioxygenase</fullName>
    </submittedName>
</protein>
<keyword evidence="5" id="KW-0408">Iron</keyword>
<sequence>MEVLHENPKIQIQKDFLTTRTCNHFIKISKDKLKAALVSSDKGGVTTQGRSGRNCWIKHDFDATTLRVAKAISKIVGLPLCNAEAFQIIYYDKDQEYRNHHDSWEHDLSAKSLRCLKFGGQRMKTALCYLNTPVSGGSTRFTRLDIDVPAEKGKLLVFSNVHEGTNKKHLLSEHCGCPVISGEKYAFNLWFREGDFKKIIYDPEIPKIKEEEEIKDVKDISVIPNILTDDDVALLKSKYTKDIAEKNSQWLDNNEHKDIIEKIMKATYINTMDKFETLNIVNYPSNFTHNCHYDAFKTDRLTKERRGQRLITISLILDEVHYNFTKLNKKYELKPKSILIYNNVNGDSNVRNENMIKMIENKNTTNAMIVHLYIRERNRNCAMPPPAPVVEEKPEEIEDYSNTLNEVYHMISSNKLSPRGHKSMDFLLKEDFNQVKSIGMNLMKSNGCLNPDTLARNDFKFDEKTPIHIDRVFKNDVSNMITAFYKSNIENGVYSLGDRQSNRYKTRNDPVSRMLHYEMLPLVEKFVGKPLKPTYTYLSSYIKDADLPFHTDNRECEFTVSYLINRPELSKWPIYLDKNKQKRPYIGRLDYTPDKNSCFELDFNDNNSLLCFCGQSYGHYREKLNFEYYNVLLFHYKVV</sequence>
<dbReference type="GO" id="GO:0016705">
    <property type="term" value="F:oxidoreductase activity, acting on paired donors, with incorporation or reduction of molecular oxygen"/>
    <property type="evidence" value="ECO:0007669"/>
    <property type="project" value="InterPro"/>
</dbReference>
<evidence type="ECO:0000256" key="4">
    <source>
        <dbReference type="ARBA" id="ARBA00023002"/>
    </source>
</evidence>
<keyword evidence="8" id="KW-1185">Reference proteome</keyword>
<keyword evidence="3 7" id="KW-0223">Dioxygenase</keyword>
<dbReference type="InterPro" id="IPR006620">
    <property type="entry name" value="Pro_4_hyd_alph"/>
</dbReference>
<dbReference type="GO" id="GO:0005506">
    <property type="term" value="F:iron ion binding"/>
    <property type="evidence" value="ECO:0007669"/>
    <property type="project" value="InterPro"/>
</dbReference>
<reference evidence="7 8" key="1">
    <citation type="journal article" date="2014" name="Virology">
        <title>Genome of brown tide virus (AaV), the little giant of the Megaviridae, elucidates NCLDV genome expansion and host-virus coevolution.</title>
        <authorList>
            <person name="Moniruzzaman M."/>
            <person name="LeCleir G.R."/>
            <person name="Brown C.M."/>
            <person name="Gobler C.J."/>
            <person name="Bidle K.D."/>
            <person name="Wilson W.H."/>
            <person name="Wilhelm S.W."/>
        </authorList>
    </citation>
    <scope>NUCLEOTIDE SEQUENCE [LARGE SCALE GENOMIC DNA]</scope>
    <source>
        <strain evidence="7">BtV-01</strain>
    </source>
</reference>
<dbReference type="InterPro" id="IPR005123">
    <property type="entry name" value="Oxoglu/Fe-dep_dioxygenase_dom"/>
</dbReference>
<evidence type="ECO:0000313" key="7">
    <source>
        <dbReference type="EMBL" id="AII17142.1"/>
    </source>
</evidence>
<dbReference type="Proteomes" id="UP000028667">
    <property type="component" value="Segment"/>
</dbReference>
<evidence type="ECO:0000259" key="6">
    <source>
        <dbReference type="PROSITE" id="PS51471"/>
    </source>
</evidence>
<evidence type="ECO:0000256" key="3">
    <source>
        <dbReference type="ARBA" id="ARBA00022964"/>
    </source>
</evidence>
<keyword evidence="4" id="KW-0560">Oxidoreductase</keyword>
<organism evidence="7 8">
    <name type="scientific">Aureococcus anophagefferens virus</name>
    <dbReference type="NCBI Taxonomy" id="1474867"/>
    <lineage>
        <taxon>Viruses</taxon>
        <taxon>Varidnaviria</taxon>
        <taxon>Bamfordvirae</taxon>
        <taxon>Nucleocytoviricota</taxon>
        <taxon>Megaviricetes</taxon>
        <taxon>Imitervirales</taxon>
        <taxon>Schizomimiviridae</taxon>
        <taxon>Kratosvirus</taxon>
        <taxon>Kratosvirus quantuckense</taxon>
    </lineage>
</organism>
<comment type="cofactor">
    <cofactor evidence="1">
        <name>L-ascorbate</name>
        <dbReference type="ChEBI" id="CHEBI:38290"/>
    </cofactor>
</comment>
<dbReference type="SMART" id="SM00702">
    <property type="entry name" value="P4Hc"/>
    <property type="match status" value="1"/>
</dbReference>
<dbReference type="PANTHER" id="PTHR10869">
    <property type="entry name" value="PROLYL 4-HYDROXYLASE ALPHA SUBUNIT"/>
    <property type="match status" value="1"/>
</dbReference>
<feature type="domain" description="Fe2OG dioxygenase" evidence="6">
    <location>
        <begin position="82"/>
        <end position="193"/>
    </location>
</feature>
<proteinExistence type="predicted"/>
<gene>
    <name evidence="7" type="ORF">AaV_303</name>
</gene>
<dbReference type="KEGG" id="vg:20041604"/>
<dbReference type="GeneID" id="20041604"/>
<dbReference type="PROSITE" id="PS51471">
    <property type="entry name" value="FE2OG_OXY"/>
    <property type="match status" value="1"/>
</dbReference>
<evidence type="ECO:0000256" key="1">
    <source>
        <dbReference type="ARBA" id="ARBA00001961"/>
    </source>
</evidence>
<dbReference type="GO" id="GO:0051213">
    <property type="term" value="F:dioxygenase activity"/>
    <property type="evidence" value="ECO:0007669"/>
    <property type="project" value="UniProtKB-KW"/>
</dbReference>
<dbReference type="OrthoDB" id="11494at10239"/>
<dbReference type="Gene3D" id="2.60.120.620">
    <property type="entry name" value="q2cbj1_9rhob like domain"/>
    <property type="match status" value="2"/>
</dbReference>
<name>A0A076FHA1_9VIRU</name>
<dbReference type="InterPro" id="IPR045054">
    <property type="entry name" value="P4HA-like"/>
</dbReference>
<dbReference type="Pfam" id="PF13640">
    <property type="entry name" value="2OG-FeII_Oxy_3"/>
    <property type="match status" value="1"/>
</dbReference>
<evidence type="ECO:0000256" key="2">
    <source>
        <dbReference type="ARBA" id="ARBA00022723"/>
    </source>
</evidence>
<dbReference type="EMBL" id="KJ645900">
    <property type="protein sequence ID" value="AII17142.1"/>
    <property type="molecule type" value="Genomic_DNA"/>
</dbReference>
<keyword evidence="2" id="KW-0479">Metal-binding</keyword>
<dbReference type="PANTHER" id="PTHR10869:SF246">
    <property type="entry name" value="TRANSMEMBRANE PROLYL 4-HYDROXYLASE"/>
    <property type="match status" value="1"/>
</dbReference>
<evidence type="ECO:0000256" key="5">
    <source>
        <dbReference type="ARBA" id="ARBA00023004"/>
    </source>
</evidence>
<dbReference type="RefSeq" id="YP_009052377.1">
    <property type="nucleotide sequence ID" value="NC_024697.1"/>
</dbReference>
<evidence type="ECO:0000313" key="8">
    <source>
        <dbReference type="Proteomes" id="UP000028667"/>
    </source>
</evidence>
<dbReference type="InterPro" id="IPR044862">
    <property type="entry name" value="Pro_4_hyd_alph_FE2OG_OXY"/>
</dbReference>
<accession>A0A076FHA1</accession>